<organism evidence="2 3">
    <name type="scientific">Bacillus mesophilus</name>
    <dbReference type="NCBI Taxonomy" id="1808955"/>
    <lineage>
        <taxon>Bacteria</taxon>
        <taxon>Bacillati</taxon>
        <taxon>Bacillota</taxon>
        <taxon>Bacilli</taxon>
        <taxon>Bacillales</taxon>
        <taxon>Bacillaceae</taxon>
        <taxon>Bacillus</taxon>
    </lineage>
</organism>
<dbReference type="InterPro" id="IPR009574">
    <property type="entry name" value="DUF1189"/>
</dbReference>
<evidence type="ECO:0000313" key="3">
    <source>
        <dbReference type="Proteomes" id="UP000481043"/>
    </source>
</evidence>
<evidence type="ECO:0000313" key="2">
    <source>
        <dbReference type="EMBL" id="NEY71628.1"/>
    </source>
</evidence>
<keyword evidence="1" id="KW-1133">Transmembrane helix</keyword>
<feature type="transmembrane region" description="Helical" evidence="1">
    <location>
        <begin position="29"/>
        <end position="49"/>
    </location>
</feature>
<keyword evidence="3" id="KW-1185">Reference proteome</keyword>
<keyword evidence="1" id="KW-0472">Membrane</keyword>
<feature type="transmembrane region" description="Helical" evidence="1">
    <location>
        <begin position="229"/>
        <end position="247"/>
    </location>
</feature>
<dbReference type="RefSeq" id="WP_163179066.1">
    <property type="nucleotide sequence ID" value="NZ_JAAIWM010000002.1"/>
</dbReference>
<dbReference type="Proteomes" id="UP000481043">
    <property type="component" value="Unassembled WGS sequence"/>
</dbReference>
<proteinExistence type="predicted"/>
<dbReference type="EMBL" id="JAAIWM010000002">
    <property type="protein sequence ID" value="NEY71628.1"/>
    <property type="molecule type" value="Genomic_DNA"/>
</dbReference>
<feature type="transmembrane region" description="Helical" evidence="1">
    <location>
        <begin position="203"/>
        <end position="223"/>
    </location>
</feature>
<feature type="transmembrane region" description="Helical" evidence="1">
    <location>
        <begin position="159"/>
        <end position="191"/>
    </location>
</feature>
<evidence type="ECO:0000256" key="1">
    <source>
        <dbReference type="SAM" id="Phobius"/>
    </source>
</evidence>
<reference evidence="2 3" key="1">
    <citation type="submission" date="2020-02" db="EMBL/GenBank/DDBJ databases">
        <title>Bacillus aquiflavi sp. nov., isolated from yellow water of strong flavor Chinese baijiu in Yibin region of China.</title>
        <authorList>
            <person name="Xie J."/>
        </authorList>
    </citation>
    <scope>NUCLEOTIDE SEQUENCE [LARGE SCALE GENOMIC DNA]</scope>
    <source>
        <strain evidence="2 3">SA4</strain>
    </source>
</reference>
<dbReference type="AlphaFoldDB" id="A0A6M0Q9A9"/>
<gene>
    <name evidence="2" type="ORF">G4D63_07700</name>
</gene>
<protein>
    <submittedName>
        <fullName evidence="2">DUF1189 domain-containing protein</fullName>
    </submittedName>
</protein>
<name>A0A6M0Q9A9_9BACI</name>
<comment type="caution">
    <text evidence="2">The sequence shown here is derived from an EMBL/GenBank/DDBJ whole genome shotgun (WGS) entry which is preliminary data.</text>
</comment>
<accession>A0A6M0Q9A9</accession>
<keyword evidence="1" id="KW-0812">Transmembrane</keyword>
<dbReference type="Pfam" id="PF06691">
    <property type="entry name" value="DUF1189"/>
    <property type="match status" value="1"/>
</dbReference>
<sequence length="254" mass="29196">MSLLQQWIKSLYSPKDIAKLRFQTIGKTILYVFLLTLLSIIPASIYNSMDIVKGVNDFNHITDTTLPDFSIENQKLVSEVNEPTLYNVNGTYVLFDPTGEWKADELEKYNNSIGFLSNELVYHSNNFTQSFPYDMLGDLDLTKETMSDYIDTFSEILPILLALIILATYIFAAGIKFIEISIFALFGLTLSNLLKKTIPYRRLWVLSAYCITLAVTFLALMNLLKIEVISSYFVYWFVTLMMLYLSLREIPSKK</sequence>